<feature type="chain" id="PRO_5018069405" description="Outer membrane protein beta-barrel domain-containing protein" evidence="1">
    <location>
        <begin position="21"/>
        <end position="191"/>
    </location>
</feature>
<keyword evidence="3" id="KW-1185">Reference proteome</keyword>
<gene>
    <name evidence="2" type="ORF">EFB08_04925</name>
</gene>
<dbReference type="RefSeq" id="WP_123125811.1">
    <property type="nucleotide sequence ID" value="NZ_RJJD01000002.1"/>
</dbReference>
<evidence type="ECO:0008006" key="4">
    <source>
        <dbReference type="Google" id="ProtNLM"/>
    </source>
</evidence>
<reference evidence="2 3" key="1">
    <citation type="submission" date="2018-11" db="EMBL/GenBank/DDBJ databases">
        <title>Rufibacter latericius sp. nov., isolated from water in Baiyang Lake.</title>
        <authorList>
            <person name="Yang Y."/>
        </authorList>
    </citation>
    <scope>NUCLEOTIDE SEQUENCE [LARGE SCALE GENOMIC DNA]</scope>
    <source>
        <strain evidence="2 3">R-22-1c-1</strain>
    </source>
</reference>
<dbReference type="EMBL" id="RJJD01000002">
    <property type="protein sequence ID" value="RNI30595.1"/>
    <property type="molecule type" value="Genomic_DNA"/>
</dbReference>
<protein>
    <recommendedName>
        <fullName evidence="4">Outer membrane protein beta-barrel domain-containing protein</fullName>
    </recommendedName>
</protein>
<dbReference type="Proteomes" id="UP000272117">
    <property type="component" value="Unassembled WGS sequence"/>
</dbReference>
<name>A0A3M9MZM5_9BACT</name>
<keyword evidence="1" id="KW-0732">Signal</keyword>
<proteinExistence type="predicted"/>
<evidence type="ECO:0000313" key="3">
    <source>
        <dbReference type="Proteomes" id="UP000272117"/>
    </source>
</evidence>
<organism evidence="2 3">
    <name type="scientific">Rufibacter latericius</name>
    <dbReference type="NCBI Taxonomy" id="2487040"/>
    <lineage>
        <taxon>Bacteria</taxon>
        <taxon>Pseudomonadati</taxon>
        <taxon>Bacteroidota</taxon>
        <taxon>Cytophagia</taxon>
        <taxon>Cytophagales</taxon>
        <taxon>Hymenobacteraceae</taxon>
        <taxon>Rufibacter</taxon>
    </lineage>
</organism>
<accession>A0A3M9MZM5</accession>
<evidence type="ECO:0000256" key="1">
    <source>
        <dbReference type="SAM" id="SignalP"/>
    </source>
</evidence>
<sequence length="191" mass="20841">MKKSLLALCLLLLCYTKGKAQENSGQPVPPSRYLGMVELGYLYQDNKNNAPNTADSSPTLTIFNGYRIHRALSIGATLGLDFYNQVLVTPLALGIRGTLLKTRVSPIYSLDAGYGSTFLSDESNQISNDGGWMINPALGFQVASGNNTAFALSLGYKVQRATTTEPLPWSSSFVTERHSFKRLSAKIGFMF</sequence>
<comment type="caution">
    <text evidence="2">The sequence shown here is derived from an EMBL/GenBank/DDBJ whole genome shotgun (WGS) entry which is preliminary data.</text>
</comment>
<evidence type="ECO:0000313" key="2">
    <source>
        <dbReference type="EMBL" id="RNI30595.1"/>
    </source>
</evidence>
<dbReference type="AlphaFoldDB" id="A0A3M9MZM5"/>
<feature type="signal peptide" evidence="1">
    <location>
        <begin position="1"/>
        <end position="20"/>
    </location>
</feature>
<dbReference type="OrthoDB" id="1121518at2"/>